<evidence type="ECO:0000256" key="5">
    <source>
        <dbReference type="PIRNR" id="PIRNR005096"/>
    </source>
</evidence>
<feature type="binding site" evidence="8">
    <location>
        <begin position="81"/>
        <end position="82"/>
    </location>
    <ligand>
        <name>beta-D-galactose</name>
        <dbReference type="ChEBI" id="CHEBI:27667"/>
    </ligand>
</feature>
<dbReference type="CDD" id="cd09019">
    <property type="entry name" value="galactose_mutarotase_like"/>
    <property type="match status" value="1"/>
</dbReference>
<dbReference type="InterPro" id="IPR008183">
    <property type="entry name" value="Aldose_1/G6P_1-epimerase"/>
</dbReference>
<organism evidence="9 10">
    <name type="scientific">Vibrio gigantis</name>
    <dbReference type="NCBI Taxonomy" id="296199"/>
    <lineage>
        <taxon>Bacteria</taxon>
        <taxon>Pseudomonadati</taxon>
        <taxon>Pseudomonadota</taxon>
        <taxon>Gammaproteobacteria</taxon>
        <taxon>Vibrionales</taxon>
        <taxon>Vibrionaceae</taxon>
        <taxon>Vibrio</taxon>
    </lineage>
</organism>
<dbReference type="PANTHER" id="PTHR10091:SF0">
    <property type="entry name" value="GALACTOSE MUTAROTASE"/>
    <property type="match status" value="1"/>
</dbReference>
<feature type="active site" description="Proton donor" evidence="6">
    <location>
        <position position="182"/>
    </location>
</feature>
<evidence type="ECO:0000256" key="2">
    <source>
        <dbReference type="ARBA" id="ARBA00006206"/>
    </source>
</evidence>
<gene>
    <name evidence="9" type="ORF">F4W18_03655</name>
</gene>
<dbReference type="PIRSF" id="PIRSF005096">
    <property type="entry name" value="GALM"/>
    <property type="match status" value="1"/>
</dbReference>
<keyword evidence="4 5" id="KW-0119">Carbohydrate metabolism</keyword>
<dbReference type="RefSeq" id="WP_086714312.1">
    <property type="nucleotide sequence ID" value="NZ_AP025493.1"/>
</dbReference>
<dbReference type="AlphaFoldDB" id="A0A5M9P6N0"/>
<comment type="similarity">
    <text evidence="2 5">Belongs to the aldose epimerase family.</text>
</comment>
<dbReference type="OrthoDB" id="9779408at2"/>
<feature type="binding site" evidence="8">
    <location>
        <begin position="182"/>
        <end position="184"/>
    </location>
    <ligand>
        <name>beta-D-galactose</name>
        <dbReference type="ChEBI" id="CHEBI:27667"/>
    </ligand>
</feature>
<sequence>MKLDVENWGQVDGQAMPVKLFTLENSQGMKVQLTNFGCIVTSIETPDREGNKADVVLGYETLDKYLAGHPFFGAVAGRFANRIKDGRYELDGEVFQLDTNEQSRTHLHGGIRGFDKYVWNYAVEQQPEAVYIHLSRTSPDGEAGYGGTMDVTHTIGLDELNQIHYNFKATTDKPTVVNLVNHGYYNLGGHDSGSVDNHHLTLFSQFYTPATEDMIPTGEVLSVKDTGLDFTSSMVIGDNKKKVLDGAYDHNFILDQSNNEGEYHYAAELYDPKSGRVMTVLTTQPAVQFYNASKLSNNTWLGRNGHQYQSFEGMCLETQHFPDSPNQPHFPSVRLNPGDVFEEKTLHRFSVK</sequence>
<dbReference type="NCBIfam" id="NF008277">
    <property type="entry name" value="PRK11055.1"/>
    <property type="match status" value="1"/>
</dbReference>
<evidence type="ECO:0000256" key="8">
    <source>
        <dbReference type="PIRSR" id="PIRSR005096-3"/>
    </source>
</evidence>
<comment type="catalytic activity">
    <reaction evidence="5">
        <text>alpha-D-glucose = beta-D-glucose</text>
        <dbReference type="Rhea" id="RHEA:10264"/>
        <dbReference type="ChEBI" id="CHEBI:15903"/>
        <dbReference type="ChEBI" id="CHEBI:17925"/>
        <dbReference type="EC" id="5.1.3.3"/>
    </reaction>
</comment>
<evidence type="ECO:0000256" key="6">
    <source>
        <dbReference type="PIRSR" id="PIRSR005096-1"/>
    </source>
</evidence>
<keyword evidence="10" id="KW-1185">Reference proteome</keyword>
<dbReference type="Proteomes" id="UP000322521">
    <property type="component" value="Unassembled WGS sequence"/>
</dbReference>
<dbReference type="PANTHER" id="PTHR10091">
    <property type="entry name" value="ALDOSE-1-EPIMERASE"/>
    <property type="match status" value="1"/>
</dbReference>
<dbReference type="GO" id="GO:0006006">
    <property type="term" value="P:glucose metabolic process"/>
    <property type="evidence" value="ECO:0007669"/>
    <property type="project" value="TreeGrafter"/>
</dbReference>
<feature type="binding site" evidence="7">
    <location>
        <position position="249"/>
    </location>
    <ligand>
        <name>beta-D-galactose</name>
        <dbReference type="ChEBI" id="CHEBI:27667"/>
    </ligand>
</feature>
<dbReference type="UniPathway" id="UPA00242"/>
<dbReference type="EMBL" id="VXJS01000001">
    <property type="protein sequence ID" value="KAA8681662.1"/>
    <property type="molecule type" value="Genomic_DNA"/>
</dbReference>
<evidence type="ECO:0000256" key="7">
    <source>
        <dbReference type="PIRSR" id="PIRSR005096-2"/>
    </source>
</evidence>
<accession>A0A5M9P6N0</accession>
<reference evidence="9 10" key="1">
    <citation type="submission" date="2019-09" db="EMBL/GenBank/DDBJ databases">
        <title>Draft genome sequence of various Type strains from the CCUG.</title>
        <authorList>
            <person name="Pineiro-Iglesias B."/>
            <person name="Tunovic T."/>
            <person name="Unosson C."/>
            <person name="Inganas E."/>
            <person name="Ohlen M."/>
            <person name="Cardew S."/>
            <person name="Jensie-Markopoulos S."/>
            <person name="Salva-Serra F."/>
            <person name="Jaen-Luchoro D."/>
            <person name="Karlsson R."/>
            <person name="Svensson-Stadler L."/>
            <person name="Chun J."/>
            <person name="Moore E."/>
        </authorList>
    </citation>
    <scope>NUCLEOTIDE SEQUENCE [LARGE SCALE GENOMIC DNA]</scope>
    <source>
        <strain evidence="9 10">CCUG 56969T</strain>
    </source>
</reference>
<keyword evidence="3 5" id="KW-0413">Isomerase</keyword>
<dbReference type="InterPro" id="IPR047215">
    <property type="entry name" value="Galactose_mutarotase-like"/>
</dbReference>
<dbReference type="Gene3D" id="2.70.98.10">
    <property type="match status" value="1"/>
</dbReference>
<dbReference type="InterPro" id="IPR015443">
    <property type="entry name" value="Aldose_1-epimerase"/>
</dbReference>
<dbReference type="Pfam" id="PF01263">
    <property type="entry name" value="Aldose_epim"/>
    <property type="match status" value="1"/>
</dbReference>
<dbReference type="GO" id="GO:0004034">
    <property type="term" value="F:aldose 1-epimerase activity"/>
    <property type="evidence" value="ECO:0007669"/>
    <property type="project" value="UniProtKB-EC"/>
</dbReference>
<feature type="active site" description="Proton acceptor" evidence="6">
    <location>
        <position position="317"/>
    </location>
</feature>
<evidence type="ECO:0000313" key="10">
    <source>
        <dbReference type="Proteomes" id="UP000322521"/>
    </source>
</evidence>
<evidence type="ECO:0000256" key="1">
    <source>
        <dbReference type="ARBA" id="ARBA00005028"/>
    </source>
</evidence>
<dbReference type="GO" id="GO:0030246">
    <property type="term" value="F:carbohydrate binding"/>
    <property type="evidence" value="ECO:0007669"/>
    <property type="project" value="InterPro"/>
</dbReference>
<comment type="caution">
    <text evidence="9">The sequence shown here is derived from an EMBL/GenBank/DDBJ whole genome shotgun (WGS) entry which is preliminary data.</text>
</comment>
<proteinExistence type="inferred from homology"/>
<protein>
    <recommendedName>
        <fullName evidence="5">Aldose 1-epimerase</fullName>
        <ecNumber evidence="5">5.1.3.3</ecNumber>
    </recommendedName>
</protein>
<comment type="pathway">
    <text evidence="1 5">Carbohydrate metabolism; hexose metabolism.</text>
</comment>
<dbReference type="SUPFAM" id="SSF74650">
    <property type="entry name" value="Galactose mutarotase-like"/>
    <property type="match status" value="1"/>
</dbReference>
<dbReference type="EC" id="5.1.3.3" evidence="5"/>
<evidence type="ECO:0000256" key="4">
    <source>
        <dbReference type="ARBA" id="ARBA00023277"/>
    </source>
</evidence>
<name>A0A5M9P6N0_9VIBR</name>
<dbReference type="InterPro" id="IPR011013">
    <property type="entry name" value="Gal_mutarotase_sf_dom"/>
</dbReference>
<dbReference type="GO" id="GO:0033499">
    <property type="term" value="P:galactose catabolic process via UDP-galactose, Leloir pathway"/>
    <property type="evidence" value="ECO:0007669"/>
    <property type="project" value="TreeGrafter"/>
</dbReference>
<evidence type="ECO:0000313" key="9">
    <source>
        <dbReference type="EMBL" id="KAA8681662.1"/>
    </source>
</evidence>
<dbReference type="InterPro" id="IPR014718">
    <property type="entry name" value="GH-type_carb-bd"/>
</dbReference>
<evidence type="ECO:0000256" key="3">
    <source>
        <dbReference type="ARBA" id="ARBA00023235"/>
    </source>
</evidence>